<dbReference type="Gene3D" id="3.30.450.40">
    <property type="match status" value="1"/>
</dbReference>
<dbReference type="InterPro" id="IPR021153">
    <property type="entry name" value="HrcA_C"/>
</dbReference>
<sequence>MIDLVARQIQILRAIIEEFIETGEPVGSETIDKKYNIGVSPATIRNEMVYLTKQGYLIKSHISSGRVPTALAMKLYINELVKEKELSVADEVSVKEKIWKYRDKMEDLLYETTRILADKTHALGIAMTEDGRMYHAGYANLLQMPEFYDINLTRQVLQMIEEETVMSQIFARSQSENAVKVIFGQDLGNKNLDQIGILFIDIPEENCRIAVLGSTRFDYSYALPMMKYFKGLIESMID</sequence>
<dbReference type="Pfam" id="PF01628">
    <property type="entry name" value="HrcA"/>
    <property type="match status" value="1"/>
</dbReference>
<evidence type="ECO:0000256" key="2">
    <source>
        <dbReference type="ARBA" id="ARBA00023015"/>
    </source>
</evidence>
<name>A0A644ZV76_9ZZZZ</name>
<reference evidence="6" key="1">
    <citation type="submission" date="2019-08" db="EMBL/GenBank/DDBJ databases">
        <authorList>
            <person name="Kucharzyk K."/>
            <person name="Murdoch R.W."/>
            <person name="Higgins S."/>
            <person name="Loffler F."/>
        </authorList>
    </citation>
    <scope>NUCLEOTIDE SEQUENCE</scope>
</reference>
<dbReference type="PANTHER" id="PTHR34824">
    <property type="entry name" value="HEAT-INDUCIBLE TRANSCRIPTION REPRESSOR HRCA"/>
    <property type="match status" value="1"/>
</dbReference>
<dbReference type="GO" id="GO:0003677">
    <property type="term" value="F:DNA binding"/>
    <property type="evidence" value="ECO:0007669"/>
    <property type="project" value="InterPro"/>
</dbReference>
<feature type="domain" description="Heat-inducible transcription repressor HrcA C-terminal" evidence="5">
    <location>
        <begin position="73"/>
        <end position="220"/>
    </location>
</feature>
<dbReference type="InterPro" id="IPR036390">
    <property type="entry name" value="WH_DNA-bd_sf"/>
</dbReference>
<gene>
    <name evidence="6" type="primary">hrcA_12</name>
    <name evidence="6" type="ORF">SDC9_91571</name>
</gene>
<proteinExistence type="predicted"/>
<dbReference type="Gene3D" id="1.10.10.10">
    <property type="entry name" value="Winged helix-like DNA-binding domain superfamily/Winged helix DNA-binding domain"/>
    <property type="match status" value="1"/>
</dbReference>
<keyword evidence="2" id="KW-0805">Transcription regulation</keyword>
<dbReference type="InterPro" id="IPR036388">
    <property type="entry name" value="WH-like_DNA-bd_sf"/>
</dbReference>
<evidence type="ECO:0000313" key="6">
    <source>
        <dbReference type="EMBL" id="MPM44889.1"/>
    </source>
</evidence>
<dbReference type="EMBL" id="VSSQ01010658">
    <property type="protein sequence ID" value="MPM44889.1"/>
    <property type="molecule type" value="Genomic_DNA"/>
</dbReference>
<dbReference type="InterPro" id="IPR029016">
    <property type="entry name" value="GAF-like_dom_sf"/>
</dbReference>
<evidence type="ECO:0000259" key="5">
    <source>
        <dbReference type="Pfam" id="PF01628"/>
    </source>
</evidence>
<comment type="caution">
    <text evidence="6">The sequence shown here is derived from an EMBL/GenBank/DDBJ whole genome shotgun (WGS) entry which is preliminary data.</text>
</comment>
<protein>
    <submittedName>
        <fullName evidence="6">Heat-inducible transcription repressor HrcA</fullName>
    </submittedName>
</protein>
<keyword evidence="1" id="KW-0678">Repressor</keyword>
<evidence type="ECO:0000256" key="4">
    <source>
        <dbReference type="ARBA" id="ARBA00023163"/>
    </source>
</evidence>
<evidence type="ECO:0000256" key="3">
    <source>
        <dbReference type="ARBA" id="ARBA00023016"/>
    </source>
</evidence>
<accession>A0A644ZV76</accession>
<dbReference type="AlphaFoldDB" id="A0A644ZV76"/>
<keyword evidence="3" id="KW-0346">Stress response</keyword>
<dbReference type="GO" id="GO:0045892">
    <property type="term" value="P:negative regulation of DNA-templated transcription"/>
    <property type="evidence" value="ECO:0007669"/>
    <property type="project" value="TreeGrafter"/>
</dbReference>
<dbReference type="SUPFAM" id="SSF46785">
    <property type="entry name" value="Winged helix' DNA-binding domain"/>
    <property type="match status" value="1"/>
</dbReference>
<organism evidence="6">
    <name type="scientific">bioreactor metagenome</name>
    <dbReference type="NCBI Taxonomy" id="1076179"/>
    <lineage>
        <taxon>unclassified sequences</taxon>
        <taxon>metagenomes</taxon>
        <taxon>ecological metagenomes</taxon>
    </lineage>
</organism>
<dbReference type="PANTHER" id="PTHR34824:SF1">
    <property type="entry name" value="HEAT-INDUCIBLE TRANSCRIPTION REPRESSOR HRCA"/>
    <property type="match status" value="1"/>
</dbReference>
<evidence type="ECO:0000256" key="1">
    <source>
        <dbReference type="ARBA" id="ARBA00022491"/>
    </source>
</evidence>
<keyword evidence="4" id="KW-0804">Transcription</keyword>
<dbReference type="InterPro" id="IPR002571">
    <property type="entry name" value="HrcA"/>
</dbReference>
<dbReference type="SUPFAM" id="SSF55781">
    <property type="entry name" value="GAF domain-like"/>
    <property type="match status" value="1"/>
</dbReference>